<evidence type="ECO:0000256" key="1">
    <source>
        <dbReference type="ARBA" id="ARBA00001966"/>
    </source>
</evidence>
<dbReference type="OrthoDB" id="9778513at2"/>
<evidence type="ECO:0000256" key="2">
    <source>
        <dbReference type="ARBA" id="ARBA00022723"/>
    </source>
</evidence>
<keyword evidence="4" id="KW-0411">Iron-sulfur</keyword>
<dbReference type="AlphaFoldDB" id="A0A4R7YKK0"/>
<dbReference type="InterPro" id="IPR043129">
    <property type="entry name" value="ATPase_NBD"/>
</dbReference>
<evidence type="ECO:0000256" key="3">
    <source>
        <dbReference type="ARBA" id="ARBA00023004"/>
    </source>
</evidence>
<comment type="caution">
    <text evidence="7">The sequence shown here is derived from an EMBL/GenBank/DDBJ whole genome shotgun (WGS) entry which is preliminary data.</text>
</comment>
<comment type="cofactor">
    <cofactor evidence="1">
        <name>[4Fe-4S] cluster</name>
        <dbReference type="ChEBI" id="CHEBI:49883"/>
    </cofactor>
</comment>
<dbReference type="Gene3D" id="3.30.420.40">
    <property type="match status" value="2"/>
</dbReference>
<feature type="region of interest" description="Disordered" evidence="5">
    <location>
        <begin position="326"/>
        <end position="353"/>
    </location>
</feature>
<dbReference type="GO" id="GO:0051536">
    <property type="term" value="F:iron-sulfur cluster binding"/>
    <property type="evidence" value="ECO:0007669"/>
    <property type="project" value="UniProtKB-KW"/>
</dbReference>
<reference evidence="7 8" key="1">
    <citation type="submission" date="2019-03" db="EMBL/GenBank/DDBJ databases">
        <title>Subsurface microbial communities from deep shales in Ohio and West Virginia, USA.</title>
        <authorList>
            <person name="Wrighton K."/>
        </authorList>
    </citation>
    <scope>NUCLEOTIDE SEQUENCE [LARGE SCALE GENOMIC DNA]</scope>
    <source>
        <strain evidence="7 8">MSL9.2</strain>
    </source>
</reference>
<dbReference type="CDD" id="cd24035">
    <property type="entry name" value="ASKHA_NBD_O66634-like_rpt2"/>
    <property type="match status" value="1"/>
</dbReference>
<dbReference type="Pfam" id="PF01869">
    <property type="entry name" value="BcrAD_BadFG"/>
    <property type="match status" value="1"/>
</dbReference>
<evidence type="ECO:0000259" key="6">
    <source>
        <dbReference type="Pfam" id="PF01869"/>
    </source>
</evidence>
<dbReference type="Proteomes" id="UP000294697">
    <property type="component" value="Unassembled WGS sequence"/>
</dbReference>
<feature type="region of interest" description="Disordered" evidence="5">
    <location>
        <begin position="377"/>
        <end position="401"/>
    </location>
</feature>
<dbReference type="GO" id="GO:0046872">
    <property type="term" value="F:metal ion binding"/>
    <property type="evidence" value="ECO:0007669"/>
    <property type="project" value="UniProtKB-KW"/>
</dbReference>
<dbReference type="SUPFAM" id="SSF53067">
    <property type="entry name" value="Actin-like ATPase domain"/>
    <property type="match status" value="1"/>
</dbReference>
<dbReference type="PANTHER" id="PTHR32329:SF7">
    <property type="entry name" value="ACTIVATOR OF 2-HYDROXYACYL-COA-HYDRATASE"/>
    <property type="match status" value="1"/>
</dbReference>
<evidence type="ECO:0000313" key="8">
    <source>
        <dbReference type="Proteomes" id="UP000294697"/>
    </source>
</evidence>
<dbReference type="InterPro" id="IPR051805">
    <property type="entry name" value="Dehydratase_Activator_Redct"/>
</dbReference>
<evidence type="ECO:0000256" key="4">
    <source>
        <dbReference type="ARBA" id="ARBA00023014"/>
    </source>
</evidence>
<feature type="compositionally biased region" description="Acidic residues" evidence="5">
    <location>
        <begin position="378"/>
        <end position="401"/>
    </location>
</feature>
<dbReference type="PANTHER" id="PTHR32329">
    <property type="entry name" value="BIFUNCTIONAL PROTEIN [INCLUDES 2-HYDROXYACYL-COA DEHYDRATASE (N-TER) AND ITS ACTIVATOR DOMAIN (C_TERM)-RELATED"/>
    <property type="match status" value="1"/>
</dbReference>
<dbReference type="EMBL" id="SODA01000040">
    <property type="protein sequence ID" value="TDV97912.1"/>
    <property type="molecule type" value="Genomic_DNA"/>
</dbReference>
<proteinExistence type="predicted"/>
<gene>
    <name evidence="7" type="ORF">C8C77_1402</name>
</gene>
<dbReference type="InterPro" id="IPR002731">
    <property type="entry name" value="ATPase_BadF"/>
</dbReference>
<keyword evidence="3" id="KW-0408">Iron</keyword>
<evidence type="ECO:0000313" key="7">
    <source>
        <dbReference type="EMBL" id="TDV97912.1"/>
    </source>
</evidence>
<feature type="domain" description="ATPase BadF/BadG/BcrA/BcrD type" evidence="6">
    <location>
        <begin position="6"/>
        <end position="258"/>
    </location>
</feature>
<dbReference type="NCBIfam" id="TIGR00241">
    <property type="entry name" value="CoA_E_activ"/>
    <property type="match status" value="1"/>
</dbReference>
<evidence type="ECO:0000256" key="5">
    <source>
        <dbReference type="SAM" id="MobiDB-lite"/>
    </source>
</evidence>
<accession>A0A4R7YKK0</accession>
<protein>
    <submittedName>
        <fullName evidence="7">Putative CoA-substrate-specific enzyme activase</fullName>
    </submittedName>
</protein>
<sequence>MNNLYLGVDIGSVSINIVAIDEENELIFKLYTRNSGNPIELVKEGLTKFKEEIELDDYKISGVGVTGSGRQLIAYVLGADTVKNEITAHARASTYYHPEAGTIFEIGGQDSKLIIVEDGIAVDFAMNTVCAAGTGSFLDHQAERLGVPIEEFGELALEADRDVRIAGRCTVFAESDMISKQQYGFTKPEIINGLSEALVRNYMNNLVRNRVLKGEYIFQGGVAANIGIKAAFEEEIGAEVIVPEHHGVMGAIGIAMLAKRDVKRSGQESSFRGFDLTKQEFETTSFECEDCANNCEVIKVIADGKIIAITGDRCGKWTASLIGDSAVPAESSSEKEENMAAKTSAAPNEDFNKKAEELEVDLYKIDPEKEQQVMRELEELEEKEEELEDSDSDEKEDSVYV</sequence>
<keyword evidence="2" id="KW-0479">Metal-binding</keyword>
<dbReference type="InterPro" id="IPR008275">
    <property type="entry name" value="CoA_E_activase_dom"/>
</dbReference>
<organism evidence="7 8">
    <name type="scientific">Halanaerobium saccharolyticum</name>
    <dbReference type="NCBI Taxonomy" id="43595"/>
    <lineage>
        <taxon>Bacteria</taxon>
        <taxon>Bacillati</taxon>
        <taxon>Bacillota</taxon>
        <taxon>Clostridia</taxon>
        <taxon>Halanaerobiales</taxon>
        <taxon>Halanaerobiaceae</taxon>
        <taxon>Halanaerobium</taxon>
    </lineage>
</organism>
<name>A0A4R7YKK0_9FIRM</name>